<feature type="transmembrane region" description="Helical" evidence="1">
    <location>
        <begin position="215"/>
        <end position="238"/>
    </location>
</feature>
<name>A0A833M016_9LEPT</name>
<feature type="transmembrane region" description="Helical" evidence="1">
    <location>
        <begin position="308"/>
        <end position="328"/>
    </location>
</feature>
<dbReference type="SMART" id="SM00044">
    <property type="entry name" value="CYCc"/>
    <property type="match status" value="1"/>
</dbReference>
<gene>
    <name evidence="3" type="ORF">F9K24_03430</name>
</gene>
<keyword evidence="1" id="KW-0812">Transmembrane</keyword>
<dbReference type="PANTHER" id="PTHR43081">
    <property type="entry name" value="ADENYLATE CYCLASE, TERMINAL-DIFFERENTIATION SPECIFIC-RELATED"/>
    <property type="match status" value="1"/>
</dbReference>
<dbReference type="AlphaFoldDB" id="A0A833M016"/>
<reference evidence="3 4" key="1">
    <citation type="submission" date="2019-10" db="EMBL/GenBank/DDBJ databases">
        <title>Extracellular Electron Transfer in a Candidatus Methanoperedens spp. Enrichment Culture.</title>
        <authorList>
            <person name="Berger S."/>
            <person name="Rangel Shaw D."/>
            <person name="Berben T."/>
            <person name="In 'T Zandt M."/>
            <person name="Frank J."/>
            <person name="Reimann J."/>
            <person name="Jetten M.S.M."/>
            <person name="Welte C.U."/>
        </authorList>
    </citation>
    <scope>NUCLEOTIDE SEQUENCE [LARGE SCALE GENOMIC DNA]</scope>
    <source>
        <strain evidence="3">SB12</strain>
    </source>
</reference>
<dbReference type="Pfam" id="PF07695">
    <property type="entry name" value="7TMR-DISM_7TM"/>
    <property type="match status" value="1"/>
</dbReference>
<keyword evidence="1" id="KW-1133">Transmembrane helix</keyword>
<keyword evidence="1" id="KW-0472">Membrane</keyword>
<dbReference type="CDD" id="cd07302">
    <property type="entry name" value="CHD"/>
    <property type="match status" value="1"/>
</dbReference>
<dbReference type="InterPro" id="IPR011623">
    <property type="entry name" value="7TMR_DISM_rcpt_extracell_dom1"/>
</dbReference>
<dbReference type="Proteomes" id="UP000460298">
    <property type="component" value="Unassembled WGS sequence"/>
</dbReference>
<dbReference type="GO" id="GO:0004016">
    <property type="term" value="F:adenylate cyclase activity"/>
    <property type="evidence" value="ECO:0007669"/>
    <property type="project" value="UniProtKB-ARBA"/>
</dbReference>
<accession>A0A833M016</accession>
<feature type="transmembrane region" description="Helical" evidence="1">
    <location>
        <begin position="399"/>
        <end position="420"/>
    </location>
</feature>
<dbReference type="GO" id="GO:0006171">
    <property type="term" value="P:cAMP biosynthetic process"/>
    <property type="evidence" value="ECO:0007669"/>
    <property type="project" value="TreeGrafter"/>
</dbReference>
<dbReference type="InterPro" id="IPR050697">
    <property type="entry name" value="Adenylyl/Guanylyl_Cyclase_3/4"/>
</dbReference>
<comment type="caution">
    <text evidence="3">The sequence shown here is derived from an EMBL/GenBank/DDBJ whole genome shotgun (WGS) entry which is preliminary data.</text>
</comment>
<dbReference type="InterPro" id="IPR008979">
    <property type="entry name" value="Galactose-bd-like_sf"/>
</dbReference>
<dbReference type="Gene3D" id="3.30.70.1230">
    <property type="entry name" value="Nucleotide cyclase"/>
    <property type="match status" value="1"/>
</dbReference>
<dbReference type="Gene3D" id="2.60.120.260">
    <property type="entry name" value="Galactose-binding domain-like"/>
    <property type="match status" value="1"/>
</dbReference>
<dbReference type="SUPFAM" id="SSF55073">
    <property type="entry name" value="Nucleotide cyclase"/>
    <property type="match status" value="1"/>
</dbReference>
<dbReference type="EMBL" id="WBUI01000002">
    <property type="protein sequence ID" value="KAB2934841.1"/>
    <property type="molecule type" value="Genomic_DNA"/>
</dbReference>
<protein>
    <submittedName>
        <fullName evidence="3">Adenylate/guanylate cyclase domain-containing protein</fullName>
    </submittedName>
</protein>
<evidence type="ECO:0000259" key="2">
    <source>
        <dbReference type="PROSITE" id="PS50125"/>
    </source>
</evidence>
<dbReference type="PROSITE" id="PS50125">
    <property type="entry name" value="GUANYLATE_CYCLASE_2"/>
    <property type="match status" value="1"/>
</dbReference>
<evidence type="ECO:0000256" key="1">
    <source>
        <dbReference type="SAM" id="Phobius"/>
    </source>
</evidence>
<evidence type="ECO:0000313" key="4">
    <source>
        <dbReference type="Proteomes" id="UP000460298"/>
    </source>
</evidence>
<sequence length="651" mass="73094">MVRSGADRIYFRLTKACCGALQSVHAMRYLLLFLFLPSALFAAPTAVQGKLDLHGWDLNDPVQLFGQWDFYANEFLSPDSLKEAPPAAHYIDVPSFWNGYDYDGRILDGHGYATYRLQVSGDFAGKPMGLHIADMQSAYELYVDGQLIASAGKPGTSTETAIARWAPQVAYFQPTTNTIDLVLHISNYEHRQGGTWAYFTFGSAKAIAYERDLSVAFDLFLAGSLLIMAFYHLGLFALRNEDRSALYFGLFCLITTLRILVSGERVLTTFLPEMSFAIQLRIEYLSMALGLPLFTAYIRYLYPDTAKWQYFIVTDVIAGIAAAIILFLPTSVFNHTSVPLQLTIMAASVIIFTVMIQTIRRGRDGAIPAVAGMIFLLLCMINDIFYVHGYIQSINLYPFGLFVFIFSQSFNLSLIFSRAFRSVERLSTDLALTNDSYSRFVPREFLRHLNKQDIREIELGDQVEGDMTVLFSDIRSFTSRSEKMTPQECFQFLNDYLGRVSPIVRSYGGFIDKFIGDAIMAIFPDSPNNAVRAAIEMQKEVARMNERGTEPLQIGIGIHTGRLALGTIGERDRMEGTVISDAVNLASRLQDLTKKLQSPIILSETTYNQISHREGMRYLGSVRVKGKSELTRIYAVDLDMPVMAADQNARL</sequence>
<feature type="transmembrane region" description="Helical" evidence="1">
    <location>
        <begin position="340"/>
        <end position="359"/>
    </location>
</feature>
<organism evidence="3 4">
    <name type="scientific">Leptonema illini</name>
    <dbReference type="NCBI Taxonomy" id="183"/>
    <lineage>
        <taxon>Bacteria</taxon>
        <taxon>Pseudomonadati</taxon>
        <taxon>Spirochaetota</taxon>
        <taxon>Spirochaetia</taxon>
        <taxon>Leptospirales</taxon>
        <taxon>Leptospiraceae</taxon>
        <taxon>Leptonema</taxon>
    </lineage>
</organism>
<evidence type="ECO:0000313" key="3">
    <source>
        <dbReference type="EMBL" id="KAB2934841.1"/>
    </source>
</evidence>
<feature type="domain" description="Guanylate cyclase" evidence="2">
    <location>
        <begin position="468"/>
        <end position="590"/>
    </location>
</feature>
<proteinExistence type="predicted"/>
<feature type="transmembrane region" description="Helical" evidence="1">
    <location>
        <begin position="365"/>
        <end position="387"/>
    </location>
</feature>
<dbReference type="SUPFAM" id="SSF49785">
    <property type="entry name" value="Galactose-binding domain-like"/>
    <property type="match status" value="1"/>
</dbReference>
<dbReference type="GO" id="GO:0035556">
    <property type="term" value="P:intracellular signal transduction"/>
    <property type="evidence" value="ECO:0007669"/>
    <property type="project" value="InterPro"/>
</dbReference>
<feature type="transmembrane region" description="Helical" evidence="1">
    <location>
        <begin position="244"/>
        <end position="261"/>
    </location>
</feature>
<feature type="transmembrane region" description="Helical" evidence="1">
    <location>
        <begin position="282"/>
        <end position="302"/>
    </location>
</feature>
<dbReference type="PANTHER" id="PTHR43081:SF1">
    <property type="entry name" value="ADENYLATE CYCLASE, TERMINAL-DIFFERENTIATION SPECIFIC"/>
    <property type="match status" value="1"/>
</dbReference>
<dbReference type="InterPro" id="IPR029787">
    <property type="entry name" value="Nucleotide_cyclase"/>
</dbReference>
<dbReference type="Pfam" id="PF00211">
    <property type="entry name" value="Guanylate_cyc"/>
    <property type="match status" value="1"/>
</dbReference>
<dbReference type="InterPro" id="IPR001054">
    <property type="entry name" value="A/G_cyclase"/>
</dbReference>